<organism evidence="5">
    <name type="scientific">Desulfitobacterium hafniense</name>
    <name type="common">Desulfitobacterium frappieri</name>
    <dbReference type="NCBI Taxonomy" id="49338"/>
    <lineage>
        <taxon>Bacteria</taxon>
        <taxon>Bacillati</taxon>
        <taxon>Bacillota</taxon>
        <taxon>Clostridia</taxon>
        <taxon>Eubacteriales</taxon>
        <taxon>Desulfitobacteriaceae</taxon>
        <taxon>Desulfitobacterium</taxon>
    </lineage>
</organism>
<sequence length="220" mass="25412">MSAITKSLPFHLQIYEILKGKILNGEISRGERLYENKISQELGVSRSPVREALRMLEQDELVVVTSTGLIVNPMEFSDMKEIYQCRMALEPFAAKISADKLTNEDLAALRNLVIQARVYHNQKAYEKVVESNTQFHDIIIQSSGNSRLIGIIEKIRSLIILSRKTEFECYQREEGYLDEHEGVLEALTQRNGDEAERLLRIHIMNDFEFYSLAYEKVLKK</sequence>
<evidence type="ECO:0000256" key="1">
    <source>
        <dbReference type="ARBA" id="ARBA00023015"/>
    </source>
</evidence>
<accession>A0A098AXL9</accession>
<feature type="domain" description="HTH gntR-type" evidence="4">
    <location>
        <begin position="8"/>
        <end position="74"/>
    </location>
</feature>
<dbReference type="EMBL" id="LK996017">
    <property type="protein sequence ID" value="CDX00361.1"/>
    <property type="molecule type" value="Genomic_DNA"/>
</dbReference>
<dbReference type="GO" id="GO:0003677">
    <property type="term" value="F:DNA binding"/>
    <property type="evidence" value="ECO:0007669"/>
    <property type="project" value="UniProtKB-KW"/>
</dbReference>
<keyword evidence="1" id="KW-0805">Transcription regulation</keyword>
<proteinExistence type="predicted"/>
<dbReference type="Pfam" id="PF00392">
    <property type="entry name" value="GntR"/>
    <property type="match status" value="1"/>
</dbReference>
<dbReference type="Gene3D" id="1.20.120.530">
    <property type="entry name" value="GntR ligand-binding domain-like"/>
    <property type="match status" value="1"/>
</dbReference>
<evidence type="ECO:0000256" key="2">
    <source>
        <dbReference type="ARBA" id="ARBA00023125"/>
    </source>
</evidence>
<evidence type="ECO:0000256" key="3">
    <source>
        <dbReference type="ARBA" id="ARBA00023163"/>
    </source>
</evidence>
<dbReference type="InterPro" id="IPR008920">
    <property type="entry name" value="TF_FadR/GntR_C"/>
</dbReference>
<dbReference type="PANTHER" id="PTHR43537:SF24">
    <property type="entry name" value="GLUCONATE OPERON TRANSCRIPTIONAL REPRESSOR"/>
    <property type="match status" value="1"/>
</dbReference>
<dbReference type="SMART" id="SM00345">
    <property type="entry name" value="HTH_GNTR"/>
    <property type="match status" value="1"/>
</dbReference>
<evidence type="ECO:0000313" key="5">
    <source>
        <dbReference type="EMBL" id="CDX00361.1"/>
    </source>
</evidence>
<dbReference type="GO" id="GO:0003700">
    <property type="term" value="F:DNA-binding transcription factor activity"/>
    <property type="evidence" value="ECO:0007669"/>
    <property type="project" value="InterPro"/>
</dbReference>
<reference evidence="5" key="1">
    <citation type="submission" date="2014-07" db="EMBL/GenBank/DDBJ databases">
        <authorList>
            <person name="Hornung V.Bastian."/>
        </authorList>
    </citation>
    <scope>NUCLEOTIDE SEQUENCE</scope>
    <source>
        <strain evidence="5">PCE-S</strain>
    </source>
</reference>
<dbReference type="Pfam" id="PF07729">
    <property type="entry name" value="FCD"/>
    <property type="match status" value="1"/>
</dbReference>
<dbReference type="PANTHER" id="PTHR43537">
    <property type="entry name" value="TRANSCRIPTIONAL REGULATOR, GNTR FAMILY"/>
    <property type="match status" value="1"/>
</dbReference>
<dbReference type="InterPro" id="IPR036388">
    <property type="entry name" value="WH-like_DNA-bd_sf"/>
</dbReference>
<dbReference type="SMART" id="SM00895">
    <property type="entry name" value="FCD"/>
    <property type="match status" value="1"/>
</dbReference>
<gene>
    <name evidence="5" type="ORF">DPCES_0474</name>
</gene>
<keyword evidence="2" id="KW-0238">DNA-binding</keyword>
<dbReference type="RefSeq" id="WP_208925217.1">
    <property type="nucleotide sequence ID" value="NZ_LK996017.1"/>
</dbReference>
<dbReference type="PATRIC" id="fig|49338.4.peg.503"/>
<evidence type="ECO:0000259" key="4">
    <source>
        <dbReference type="PROSITE" id="PS50949"/>
    </source>
</evidence>
<dbReference type="CDD" id="cd07377">
    <property type="entry name" value="WHTH_GntR"/>
    <property type="match status" value="1"/>
</dbReference>
<dbReference type="InterPro" id="IPR011711">
    <property type="entry name" value="GntR_C"/>
</dbReference>
<dbReference type="SUPFAM" id="SSF48008">
    <property type="entry name" value="GntR ligand-binding domain-like"/>
    <property type="match status" value="1"/>
</dbReference>
<name>A0A098AXL9_DESHA</name>
<keyword evidence="3" id="KW-0804">Transcription</keyword>
<dbReference type="AlphaFoldDB" id="A0A098AXL9"/>
<dbReference type="Gene3D" id="1.10.10.10">
    <property type="entry name" value="Winged helix-like DNA-binding domain superfamily/Winged helix DNA-binding domain"/>
    <property type="match status" value="1"/>
</dbReference>
<dbReference type="InterPro" id="IPR036390">
    <property type="entry name" value="WH_DNA-bd_sf"/>
</dbReference>
<dbReference type="SUPFAM" id="SSF46785">
    <property type="entry name" value="Winged helix' DNA-binding domain"/>
    <property type="match status" value="1"/>
</dbReference>
<protein>
    <submittedName>
        <fullName evidence="5">FCD domain protein</fullName>
    </submittedName>
</protein>
<dbReference type="InterPro" id="IPR000524">
    <property type="entry name" value="Tscrpt_reg_HTH_GntR"/>
</dbReference>
<dbReference type="PROSITE" id="PS50949">
    <property type="entry name" value="HTH_GNTR"/>
    <property type="match status" value="1"/>
</dbReference>